<evidence type="ECO:0000313" key="1">
    <source>
        <dbReference type="EMBL" id="SUE33414.1"/>
    </source>
</evidence>
<dbReference type="AlphaFoldDB" id="A0A379MNV6"/>
<keyword evidence="2" id="KW-1185">Reference proteome</keyword>
<dbReference type="EMBL" id="UGVL01000001">
    <property type="protein sequence ID" value="SUE33414.1"/>
    <property type="molecule type" value="Genomic_DNA"/>
</dbReference>
<gene>
    <name evidence="1" type="ORF">NCTC11190_00621</name>
</gene>
<sequence length="41" mass="4059">MTLRASGFRSLTAAASRAPAGGLYFPAALEPESCAESGGGE</sequence>
<dbReference type="STRING" id="880526.GCA_000427365_00825"/>
<name>A0A379MNV6_9BACT</name>
<reference evidence="1 2" key="1">
    <citation type="submission" date="2018-06" db="EMBL/GenBank/DDBJ databases">
        <authorList>
            <consortium name="Pathogen Informatics"/>
            <person name="Doyle S."/>
        </authorList>
    </citation>
    <scope>NUCLEOTIDE SEQUENCE [LARGE SCALE GENOMIC DNA]</scope>
    <source>
        <strain evidence="1 2">NCTC11190</strain>
    </source>
</reference>
<evidence type="ECO:0000313" key="2">
    <source>
        <dbReference type="Proteomes" id="UP000255233"/>
    </source>
</evidence>
<proteinExistence type="predicted"/>
<accession>A0A379MNV6</accession>
<dbReference type="Proteomes" id="UP000255233">
    <property type="component" value="Unassembled WGS sequence"/>
</dbReference>
<protein>
    <submittedName>
        <fullName evidence="1">Uncharacterized protein</fullName>
    </submittedName>
</protein>
<organism evidence="1 2">
    <name type="scientific">Rikenella microfusus</name>
    <dbReference type="NCBI Taxonomy" id="28139"/>
    <lineage>
        <taxon>Bacteria</taxon>
        <taxon>Pseudomonadati</taxon>
        <taxon>Bacteroidota</taxon>
        <taxon>Bacteroidia</taxon>
        <taxon>Bacteroidales</taxon>
        <taxon>Rikenellaceae</taxon>
        <taxon>Rikenella</taxon>
    </lineage>
</organism>